<comment type="caution">
    <text evidence="3">The sequence shown here is derived from an EMBL/GenBank/DDBJ whole genome shotgun (WGS) entry which is preliminary data.</text>
</comment>
<dbReference type="PROSITE" id="PS50885">
    <property type="entry name" value="HAMP"/>
    <property type="match status" value="1"/>
</dbReference>
<keyword evidence="1" id="KW-0472">Membrane</keyword>
<evidence type="ECO:0000256" key="1">
    <source>
        <dbReference type="SAM" id="Phobius"/>
    </source>
</evidence>
<sequence>MAERAYRRTQYFVKPDLQTKYAFMFVLAIGVGLNLGVILSLIAPLLKNGTPGFSLIYLLLLAIGFVVLVAGISILFTHKIAGPIYKIEKSFRQIIDEKDLSLRVFLRTDDELQELAEEVNHLLDHLRNSLVIETQKTEAILAKVDFLVSQIQNKAELPTSELEESLQDLRQKIEETGLKYKLK</sequence>
<gene>
    <name evidence="3" type="ORF">COW36_18395</name>
</gene>
<dbReference type="InterPro" id="IPR003660">
    <property type="entry name" value="HAMP_dom"/>
</dbReference>
<dbReference type="AlphaFoldDB" id="A0A2M7G1I2"/>
<proteinExistence type="predicted"/>
<dbReference type="CDD" id="cd06225">
    <property type="entry name" value="HAMP"/>
    <property type="match status" value="1"/>
</dbReference>
<keyword evidence="1" id="KW-1133">Transmembrane helix</keyword>
<protein>
    <recommendedName>
        <fullName evidence="2">HAMP domain-containing protein</fullName>
    </recommendedName>
</protein>
<name>A0A2M7G1I2_9BACT</name>
<dbReference type="SUPFAM" id="SSF158472">
    <property type="entry name" value="HAMP domain-like"/>
    <property type="match status" value="1"/>
</dbReference>
<dbReference type="GO" id="GO:0007165">
    <property type="term" value="P:signal transduction"/>
    <property type="evidence" value="ECO:0007669"/>
    <property type="project" value="InterPro"/>
</dbReference>
<dbReference type="Gene3D" id="6.10.340.10">
    <property type="match status" value="1"/>
</dbReference>
<dbReference type="Proteomes" id="UP000231019">
    <property type="component" value="Unassembled WGS sequence"/>
</dbReference>
<dbReference type="EMBL" id="PFFQ01000053">
    <property type="protein sequence ID" value="PIW15387.1"/>
    <property type="molecule type" value="Genomic_DNA"/>
</dbReference>
<feature type="transmembrane region" description="Helical" evidence="1">
    <location>
        <begin position="21"/>
        <end position="43"/>
    </location>
</feature>
<dbReference type="GO" id="GO:0016020">
    <property type="term" value="C:membrane"/>
    <property type="evidence" value="ECO:0007669"/>
    <property type="project" value="InterPro"/>
</dbReference>
<keyword evidence="1" id="KW-0812">Transmembrane</keyword>
<evidence type="ECO:0000259" key="2">
    <source>
        <dbReference type="PROSITE" id="PS50885"/>
    </source>
</evidence>
<feature type="transmembrane region" description="Helical" evidence="1">
    <location>
        <begin position="55"/>
        <end position="76"/>
    </location>
</feature>
<evidence type="ECO:0000313" key="4">
    <source>
        <dbReference type="Proteomes" id="UP000231019"/>
    </source>
</evidence>
<evidence type="ECO:0000313" key="3">
    <source>
        <dbReference type="EMBL" id="PIW15387.1"/>
    </source>
</evidence>
<accession>A0A2M7G1I2</accession>
<organism evidence="3 4">
    <name type="scientific">bacterium (Candidatus Blackallbacteria) CG17_big_fil_post_rev_8_21_14_2_50_48_46</name>
    <dbReference type="NCBI Taxonomy" id="2014261"/>
    <lineage>
        <taxon>Bacteria</taxon>
        <taxon>Candidatus Blackallbacteria</taxon>
    </lineage>
</organism>
<feature type="domain" description="HAMP" evidence="2">
    <location>
        <begin position="78"/>
        <end position="131"/>
    </location>
</feature>
<reference evidence="3 4" key="1">
    <citation type="submission" date="2017-09" db="EMBL/GenBank/DDBJ databases">
        <title>Depth-based differentiation of microbial function through sediment-hosted aquifers and enrichment of novel symbionts in the deep terrestrial subsurface.</title>
        <authorList>
            <person name="Probst A.J."/>
            <person name="Ladd B."/>
            <person name="Jarett J.K."/>
            <person name="Geller-Mcgrath D.E."/>
            <person name="Sieber C.M."/>
            <person name="Emerson J.B."/>
            <person name="Anantharaman K."/>
            <person name="Thomas B.C."/>
            <person name="Malmstrom R."/>
            <person name="Stieglmeier M."/>
            <person name="Klingl A."/>
            <person name="Woyke T."/>
            <person name="Ryan C.M."/>
            <person name="Banfield J.F."/>
        </authorList>
    </citation>
    <scope>NUCLEOTIDE SEQUENCE [LARGE SCALE GENOMIC DNA]</scope>
    <source>
        <strain evidence="3">CG17_big_fil_post_rev_8_21_14_2_50_48_46</strain>
    </source>
</reference>